<protein>
    <submittedName>
        <fullName evidence="2">Uncharacterized protein</fullName>
    </submittedName>
</protein>
<gene>
    <name evidence="2" type="ORF">IEQ34_012327</name>
</gene>
<reference evidence="2 3" key="1">
    <citation type="journal article" date="2021" name="Hortic Res">
        <title>Chromosome-scale assembly of the Dendrobium chrysotoxum genome enhances the understanding of orchid evolution.</title>
        <authorList>
            <person name="Zhang Y."/>
            <person name="Zhang G.Q."/>
            <person name="Zhang D."/>
            <person name="Liu X.D."/>
            <person name="Xu X.Y."/>
            <person name="Sun W.H."/>
            <person name="Yu X."/>
            <person name="Zhu X."/>
            <person name="Wang Z.W."/>
            <person name="Zhao X."/>
            <person name="Zhong W.Y."/>
            <person name="Chen H."/>
            <person name="Yin W.L."/>
            <person name="Huang T."/>
            <person name="Niu S.C."/>
            <person name="Liu Z.J."/>
        </authorList>
    </citation>
    <scope>NUCLEOTIDE SEQUENCE [LARGE SCALE GENOMIC DNA]</scope>
    <source>
        <strain evidence="2">Lindl</strain>
    </source>
</reference>
<proteinExistence type="predicted"/>
<dbReference type="Proteomes" id="UP000775213">
    <property type="component" value="Unassembled WGS sequence"/>
</dbReference>
<feature type="signal peptide" evidence="1">
    <location>
        <begin position="1"/>
        <end position="24"/>
    </location>
</feature>
<keyword evidence="3" id="KW-1185">Reference proteome</keyword>
<comment type="caution">
    <text evidence="2">The sequence shown here is derived from an EMBL/GenBank/DDBJ whole genome shotgun (WGS) entry which is preliminary data.</text>
</comment>
<keyword evidence="1" id="KW-0732">Signal</keyword>
<feature type="chain" id="PRO_5043596945" evidence="1">
    <location>
        <begin position="25"/>
        <end position="64"/>
    </location>
</feature>
<name>A0AAV7GV48_DENCH</name>
<evidence type="ECO:0000313" key="2">
    <source>
        <dbReference type="EMBL" id="KAH0459513.1"/>
    </source>
</evidence>
<organism evidence="2 3">
    <name type="scientific">Dendrobium chrysotoxum</name>
    <name type="common">Orchid</name>
    <dbReference type="NCBI Taxonomy" id="161865"/>
    <lineage>
        <taxon>Eukaryota</taxon>
        <taxon>Viridiplantae</taxon>
        <taxon>Streptophyta</taxon>
        <taxon>Embryophyta</taxon>
        <taxon>Tracheophyta</taxon>
        <taxon>Spermatophyta</taxon>
        <taxon>Magnoliopsida</taxon>
        <taxon>Liliopsida</taxon>
        <taxon>Asparagales</taxon>
        <taxon>Orchidaceae</taxon>
        <taxon>Epidendroideae</taxon>
        <taxon>Malaxideae</taxon>
        <taxon>Dendrobiinae</taxon>
        <taxon>Dendrobium</taxon>
    </lineage>
</organism>
<dbReference type="EMBL" id="JAGFBR010000011">
    <property type="protein sequence ID" value="KAH0459513.1"/>
    <property type="molecule type" value="Genomic_DNA"/>
</dbReference>
<dbReference type="AlphaFoldDB" id="A0AAV7GV48"/>
<evidence type="ECO:0000313" key="3">
    <source>
        <dbReference type="Proteomes" id="UP000775213"/>
    </source>
</evidence>
<sequence length="64" mass="6964">MAPSSTMNLLISMTQLMFLSTPQAKLISLQVLLSSLQILRSAVTPPCEDTSHALLPFSVICFRA</sequence>
<accession>A0AAV7GV48</accession>
<evidence type="ECO:0000256" key="1">
    <source>
        <dbReference type="SAM" id="SignalP"/>
    </source>
</evidence>